<dbReference type="RefSeq" id="WP_076088335.1">
    <property type="nucleotide sequence ID" value="NZ_CP019070.1"/>
</dbReference>
<dbReference type="STRING" id="1850254.LPB137_11890"/>
<dbReference type="OrthoDB" id="9816564at2"/>
<dbReference type="CDD" id="cd04186">
    <property type="entry name" value="GT_2_like_c"/>
    <property type="match status" value="1"/>
</dbReference>
<dbReference type="EMBL" id="CP019070">
    <property type="protein sequence ID" value="APW66497.1"/>
    <property type="molecule type" value="Genomic_DNA"/>
</dbReference>
<dbReference type="PANTHER" id="PTHR43179">
    <property type="entry name" value="RHAMNOSYLTRANSFERASE WBBL"/>
    <property type="match status" value="1"/>
</dbReference>
<dbReference type="Gene3D" id="3.90.550.10">
    <property type="entry name" value="Spore Coat Polysaccharide Biosynthesis Protein SpsA, Chain A"/>
    <property type="match status" value="2"/>
</dbReference>
<evidence type="ECO:0000313" key="2">
    <source>
        <dbReference type="EMBL" id="APW66497.1"/>
    </source>
</evidence>
<evidence type="ECO:0000313" key="3">
    <source>
        <dbReference type="Proteomes" id="UP000186074"/>
    </source>
</evidence>
<accession>A0A1P8KPM2</accession>
<dbReference type="Proteomes" id="UP000186074">
    <property type="component" value="Chromosome"/>
</dbReference>
<sequence length="623" mass="72839">MIKKISKSILKFSYIVYKDTLRGDPFCIHKKAYRKYRQDGFKSMISRLDDEYKKTNNTNSKYLDQKKAYQNWIEENEEDIHLIEDLDYTPLISIITPTYNTEIKYLKEMIESVISQTYTNWELCIADDASTSSDTIDMLKDYETKYENIKVICRKENGHISEASNSALNLAWGEYLVLLDHDDTLSINALYEMTKKLNENKNLKLIYSDEDKIDEKGNRFDPHFKSGWNPDMFYSQNYLCHLVLLKKSIVDKIGGFRKGYEGSQDYDLLLRYLNEINYNEINRIEKILYHWRAIKGSTALNSKEKNYAHIAGLKVLKDYFSKKNENITVEGGLLANTYKVIYPIPEDQPKVTIIIPTRNKYTLLSKCINSIFEKTTYKNYEILVVNNGSNGPRILKYFEKIKNHDKIEILDYDKPFNYSAINNYAVKHASGEIITLLNNDVEVISKNWLTEMVSHAIREEIGAVGAMLYYDDDSIQHAGVILGIGGVAAHSHKYFKRNENGYFSRLKIIQNFSAVTGACIVVRKKLYEEVKGLNEENLKVAFNDIDFCLKLLKLGYKNLWTPYVELYHHESISRGKEDNPKKIKRFNTEVEYMKNMWGDYLIKDYYYNNNLCLIHENFGIKDR</sequence>
<protein>
    <recommendedName>
        <fullName evidence="1">Glycosyltransferase 2-like domain-containing protein</fullName>
    </recommendedName>
</protein>
<name>A0A1P8KPM2_9BACT</name>
<evidence type="ECO:0000259" key="1">
    <source>
        <dbReference type="Pfam" id="PF00535"/>
    </source>
</evidence>
<dbReference type="InterPro" id="IPR001173">
    <property type="entry name" value="Glyco_trans_2-like"/>
</dbReference>
<dbReference type="SUPFAM" id="SSF53448">
    <property type="entry name" value="Nucleotide-diphospho-sugar transferases"/>
    <property type="match status" value="2"/>
</dbReference>
<dbReference type="PANTHER" id="PTHR43179:SF7">
    <property type="entry name" value="RHAMNOSYLTRANSFERASE WBBL"/>
    <property type="match status" value="1"/>
</dbReference>
<organism evidence="2 3">
    <name type="scientific">Poseidonibacter parvus</name>
    <dbReference type="NCBI Taxonomy" id="1850254"/>
    <lineage>
        <taxon>Bacteria</taxon>
        <taxon>Pseudomonadati</taxon>
        <taxon>Campylobacterota</taxon>
        <taxon>Epsilonproteobacteria</taxon>
        <taxon>Campylobacterales</taxon>
        <taxon>Arcobacteraceae</taxon>
        <taxon>Poseidonibacter</taxon>
    </lineage>
</organism>
<feature type="domain" description="Glycosyltransferase 2-like" evidence="1">
    <location>
        <begin position="352"/>
        <end position="529"/>
    </location>
</feature>
<proteinExistence type="predicted"/>
<dbReference type="KEGG" id="alp:LPB137_11890"/>
<dbReference type="InterPro" id="IPR029044">
    <property type="entry name" value="Nucleotide-diphossugar_trans"/>
</dbReference>
<dbReference type="CDD" id="cd04184">
    <property type="entry name" value="GT2_RfbC_Mx_like"/>
    <property type="match status" value="1"/>
</dbReference>
<reference evidence="2 3" key="1">
    <citation type="submission" date="2017-01" db="EMBL/GenBank/DDBJ databases">
        <title>Genome sequencing of Arcobacter sp. LPB0137.</title>
        <authorList>
            <person name="Lee G.-W."/>
            <person name="Yi H."/>
        </authorList>
    </citation>
    <scope>NUCLEOTIDE SEQUENCE [LARGE SCALE GENOMIC DNA]</scope>
    <source>
        <strain evidence="2 3">LPB0137</strain>
    </source>
</reference>
<dbReference type="Pfam" id="PF00535">
    <property type="entry name" value="Glycos_transf_2"/>
    <property type="match status" value="2"/>
</dbReference>
<gene>
    <name evidence="2" type="ORF">LPB137_11890</name>
</gene>
<feature type="domain" description="Glycosyltransferase 2-like" evidence="1">
    <location>
        <begin position="93"/>
        <end position="238"/>
    </location>
</feature>
<dbReference type="AlphaFoldDB" id="A0A1P8KPM2"/>
<keyword evidence="3" id="KW-1185">Reference proteome</keyword>